<dbReference type="Gene3D" id="1.25.40.320">
    <property type="entry name" value="Peptidase M1, leukotriene A4 hydrolase/aminopeptidase C-terminal domain"/>
    <property type="match status" value="1"/>
</dbReference>
<dbReference type="GO" id="GO:0005737">
    <property type="term" value="C:cytoplasm"/>
    <property type="evidence" value="ECO:0007669"/>
    <property type="project" value="UniProtKB-SubCell"/>
</dbReference>
<evidence type="ECO:0000256" key="8">
    <source>
        <dbReference type="ARBA" id="ARBA00022723"/>
    </source>
</evidence>
<dbReference type="eggNOG" id="COG0308">
    <property type="taxonomic scope" value="Bacteria"/>
</dbReference>
<evidence type="ECO:0000313" key="16">
    <source>
        <dbReference type="EMBL" id="EOR94417.1"/>
    </source>
</evidence>
<dbReference type="PATRIC" id="fig|1150600.3.peg.2380"/>
<evidence type="ECO:0000256" key="12">
    <source>
        <dbReference type="PIRSR" id="PIRSR634015-1"/>
    </source>
</evidence>
<evidence type="ECO:0000256" key="2">
    <source>
        <dbReference type="ARBA" id="ARBA00004496"/>
    </source>
</evidence>
<feature type="domain" description="Peptidase M1 leukotriene A4 hydrolase/aminopeptidase C-terminal" evidence="15">
    <location>
        <begin position="475"/>
        <end position="613"/>
    </location>
</feature>
<dbReference type="Pfam" id="PF17900">
    <property type="entry name" value="Peptidase_M1_N"/>
    <property type="match status" value="1"/>
</dbReference>
<feature type="binding site" evidence="14">
    <location>
        <position position="308"/>
    </location>
    <ligand>
        <name>Zn(2+)</name>
        <dbReference type="ChEBI" id="CHEBI:29105"/>
        <note>catalytic</note>
    </ligand>
</feature>
<comment type="subcellular location">
    <subcellularLocation>
        <location evidence="2">Cytoplasm</location>
    </subcellularLocation>
</comment>
<dbReference type="GO" id="GO:0008237">
    <property type="term" value="F:metallopeptidase activity"/>
    <property type="evidence" value="ECO:0007669"/>
    <property type="project" value="UniProtKB-KW"/>
</dbReference>
<feature type="active site" description="Proton donor" evidence="12">
    <location>
        <position position="396"/>
    </location>
</feature>
<dbReference type="PROSITE" id="PS51257">
    <property type="entry name" value="PROKAR_LIPOPROTEIN"/>
    <property type="match status" value="1"/>
</dbReference>
<dbReference type="Gene3D" id="2.60.40.1730">
    <property type="entry name" value="tricorn interacting facor f3 domain"/>
    <property type="match status" value="1"/>
</dbReference>
<dbReference type="Pfam" id="PF09127">
    <property type="entry name" value="Leuk-A4-hydro_C"/>
    <property type="match status" value="1"/>
</dbReference>
<evidence type="ECO:0000313" key="17">
    <source>
        <dbReference type="Proteomes" id="UP000014174"/>
    </source>
</evidence>
<dbReference type="EC" id="3.4.11.2" evidence="4"/>
<dbReference type="FunFam" id="3.30.2010.30:FF:000001">
    <property type="entry name" value="Leukotriene A(4) hydrolase"/>
    <property type="match status" value="1"/>
</dbReference>
<dbReference type="InterPro" id="IPR027268">
    <property type="entry name" value="Peptidase_M4/M1_CTD_sf"/>
</dbReference>
<dbReference type="GO" id="GO:0008270">
    <property type="term" value="F:zinc ion binding"/>
    <property type="evidence" value="ECO:0007669"/>
    <property type="project" value="InterPro"/>
</dbReference>
<dbReference type="InterPro" id="IPR015211">
    <property type="entry name" value="Peptidase_M1_C"/>
</dbReference>
<name>R9GRE3_9SPHI</name>
<dbReference type="STRING" id="1150600.ADIARSV_2406"/>
<feature type="binding site" evidence="13">
    <location>
        <begin position="569"/>
        <end position="571"/>
    </location>
    <ligand>
        <name>a peptide</name>
        <dbReference type="ChEBI" id="CHEBI:60466"/>
    </ligand>
</feature>
<comment type="similarity">
    <text evidence="3">Belongs to the peptidase M1 family.</text>
</comment>
<dbReference type="GO" id="GO:0016285">
    <property type="term" value="F:alanyl aminopeptidase activity"/>
    <property type="evidence" value="ECO:0007669"/>
    <property type="project" value="UniProtKB-EC"/>
</dbReference>
<dbReference type="OrthoDB" id="100605at2"/>
<evidence type="ECO:0000256" key="11">
    <source>
        <dbReference type="ARBA" id="ARBA00023049"/>
    </source>
</evidence>
<dbReference type="SUPFAM" id="SSF48371">
    <property type="entry name" value="ARM repeat"/>
    <property type="match status" value="1"/>
</dbReference>
<dbReference type="MEROPS" id="M01.031"/>
<dbReference type="Proteomes" id="UP000014174">
    <property type="component" value="Unassembled WGS sequence"/>
</dbReference>
<evidence type="ECO:0000256" key="13">
    <source>
        <dbReference type="PIRSR" id="PIRSR634015-2"/>
    </source>
</evidence>
<comment type="caution">
    <text evidence="16">The sequence shown here is derived from an EMBL/GenBank/DDBJ whole genome shotgun (WGS) entry which is preliminary data.</text>
</comment>
<evidence type="ECO:0000256" key="14">
    <source>
        <dbReference type="PIRSR" id="PIRSR634015-3"/>
    </source>
</evidence>
<comment type="cofactor">
    <cofactor evidence="14">
        <name>Zn(2+)</name>
        <dbReference type="ChEBI" id="CHEBI:29105"/>
    </cofactor>
    <text evidence="14">Binds 1 zinc ion per subunit.</text>
</comment>
<reference evidence="16 17" key="1">
    <citation type="journal article" date="2013" name="Genome Announc.">
        <title>Draft Genome Sequence of Arcticibacter svalbardensis Strain MN12-7T, a Member of the Family Sphingobacteriaceae Isolated from an Arctic Soil Sample.</title>
        <authorList>
            <person name="Shivaji S."/>
            <person name="Ara S."/>
            <person name="Prasad S."/>
            <person name="Manasa B.P."/>
            <person name="Begum Z."/>
            <person name="Singh A."/>
            <person name="Kumar Pinnaka A."/>
        </authorList>
    </citation>
    <scope>NUCLEOTIDE SEQUENCE [LARGE SCALE GENOMIC DNA]</scope>
    <source>
        <strain evidence="16 17">MN12-7</strain>
    </source>
</reference>
<sequence>MKNIIFLLSLALLSCNQKKVTDENGDSTDPHSFSNPDQVIVKHLDLDLNVNFDTKILTGKATWAIENIKGADSIIFDTHNLHVLRVTLSNGGKTGFSLSPEKKYLGSALKVGIKDSTTQVTIWYTTSTDASALQWLSPQQTSGKVHPFLFTQSEAILARSWIPCQDSPGIRFTYNATITVPSNLLALMSAENPQQINAKGVYHFKQPHAIPSYLMALAVGDLKFKAIDSRTGIYAEPIAIDKAAWEFADMGKMVTSAEKLYGPYRWGRYDAIVLPPSFPFGGMENPMLTFLTPTVIAGDRSLVSLIAHELAHSWSGNLVTNATWNDFWLNEGFTVYLERRIVEDIYGKDEAKMQEVLGYESLKETLQDLGAKSPDTRLKGDYEGRDPDEGMTDIAYEKGYLFLKTIENTVGRARMDAFLKDYFKNHSFQSATTADFLSYLDSHLLKENAAWADQIKVKQWVYEPGIPANFPTIGSAKFQAIDSLVAGWKGQIHAEGLKEKLGSANEQLYFIKVLPANLSTKDMAGIDKEFGFTKSGNAELNCAWYVLAIRHHYQAAYPAIEDFLNHVGRRKFLIPLYKEMAASAAGMEWAKKIYKKARPNYHSVSYNTIDDLLK</sequence>
<keyword evidence="17" id="KW-1185">Reference proteome</keyword>
<keyword evidence="9" id="KW-0378">Hydrolase</keyword>
<dbReference type="PRINTS" id="PR00756">
    <property type="entry name" value="ALADIPTASE"/>
</dbReference>
<evidence type="ECO:0000256" key="4">
    <source>
        <dbReference type="ARBA" id="ARBA00012564"/>
    </source>
</evidence>
<gene>
    <name evidence="16" type="ORF">ADIARSV_2406</name>
</gene>
<dbReference type="Gene3D" id="1.10.390.10">
    <property type="entry name" value="Neutral Protease Domain 2"/>
    <property type="match status" value="1"/>
</dbReference>
<feature type="binding site" evidence="14">
    <location>
        <position position="331"/>
    </location>
    <ligand>
        <name>Zn(2+)</name>
        <dbReference type="ChEBI" id="CHEBI:29105"/>
        <note>catalytic</note>
    </ligand>
</feature>
<keyword evidence="6" id="KW-0963">Cytoplasm</keyword>
<dbReference type="GO" id="GO:0006508">
    <property type="term" value="P:proteolysis"/>
    <property type="evidence" value="ECO:0007669"/>
    <property type="project" value="UniProtKB-KW"/>
</dbReference>
<evidence type="ECO:0000256" key="10">
    <source>
        <dbReference type="ARBA" id="ARBA00022833"/>
    </source>
</evidence>
<dbReference type="InterPro" id="IPR049980">
    <property type="entry name" value="LTA4H_cat"/>
</dbReference>
<keyword evidence="16" id="KW-0031">Aminopeptidase</keyword>
<dbReference type="InterPro" id="IPR045357">
    <property type="entry name" value="Aminopeptidase_N-like_N"/>
</dbReference>
<dbReference type="Pfam" id="PF01433">
    <property type="entry name" value="Peptidase_M1"/>
    <property type="match status" value="1"/>
</dbReference>
<feature type="active site" description="Proton acceptor" evidence="12">
    <location>
        <position position="309"/>
    </location>
</feature>
<evidence type="ECO:0000256" key="3">
    <source>
        <dbReference type="ARBA" id="ARBA00010136"/>
    </source>
</evidence>
<dbReference type="RefSeq" id="WP_016195637.1">
    <property type="nucleotide sequence ID" value="NZ_AQPN01000085.1"/>
</dbReference>
<feature type="binding site" evidence="14">
    <location>
        <position position="312"/>
    </location>
    <ligand>
        <name>Zn(2+)</name>
        <dbReference type="ChEBI" id="CHEBI:29105"/>
        <note>catalytic</note>
    </ligand>
</feature>
<evidence type="ECO:0000256" key="7">
    <source>
        <dbReference type="ARBA" id="ARBA00022670"/>
    </source>
</evidence>
<evidence type="ECO:0000256" key="6">
    <source>
        <dbReference type="ARBA" id="ARBA00022490"/>
    </source>
</evidence>
<dbReference type="AlphaFoldDB" id="R9GRE3"/>
<dbReference type="SUPFAM" id="SSF63737">
    <property type="entry name" value="Leukotriene A4 hydrolase N-terminal domain"/>
    <property type="match status" value="1"/>
</dbReference>
<evidence type="ECO:0000256" key="5">
    <source>
        <dbReference type="ARBA" id="ARBA00015611"/>
    </source>
</evidence>
<evidence type="ECO:0000256" key="9">
    <source>
        <dbReference type="ARBA" id="ARBA00022801"/>
    </source>
</evidence>
<feature type="binding site" evidence="13">
    <location>
        <begin position="152"/>
        <end position="154"/>
    </location>
    <ligand>
        <name>a peptide</name>
        <dbReference type="ChEBI" id="CHEBI:60466"/>
    </ligand>
</feature>
<dbReference type="InterPro" id="IPR001930">
    <property type="entry name" value="Peptidase_M1"/>
</dbReference>
<dbReference type="InterPro" id="IPR014782">
    <property type="entry name" value="Peptidase_M1_dom"/>
</dbReference>
<organism evidence="16 17">
    <name type="scientific">Arcticibacter svalbardensis MN12-7</name>
    <dbReference type="NCBI Taxonomy" id="1150600"/>
    <lineage>
        <taxon>Bacteria</taxon>
        <taxon>Pseudomonadati</taxon>
        <taxon>Bacteroidota</taxon>
        <taxon>Sphingobacteriia</taxon>
        <taxon>Sphingobacteriales</taxon>
        <taxon>Sphingobacteriaceae</taxon>
        <taxon>Arcticibacter</taxon>
    </lineage>
</organism>
<evidence type="ECO:0000259" key="15">
    <source>
        <dbReference type="SMART" id="SM01263"/>
    </source>
</evidence>
<dbReference type="SUPFAM" id="SSF55486">
    <property type="entry name" value="Metalloproteases ('zincins'), catalytic domain"/>
    <property type="match status" value="1"/>
</dbReference>
<dbReference type="PANTHER" id="PTHR45726:SF3">
    <property type="entry name" value="LEUKOTRIENE A-4 HYDROLASE"/>
    <property type="match status" value="1"/>
</dbReference>
<dbReference type="InterPro" id="IPR016024">
    <property type="entry name" value="ARM-type_fold"/>
</dbReference>
<dbReference type="InterPro" id="IPR042097">
    <property type="entry name" value="Aminopeptidase_N-like_N_sf"/>
</dbReference>
<dbReference type="InterPro" id="IPR034015">
    <property type="entry name" value="M1_LTA4H"/>
</dbReference>
<protein>
    <recommendedName>
        <fullName evidence="5">Aminopeptidase N</fullName>
        <ecNumber evidence="4">3.4.11.2</ecNumber>
    </recommendedName>
</protein>
<dbReference type="EMBL" id="AQPN01000085">
    <property type="protein sequence ID" value="EOR94417.1"/>
    <property type="molecule type" value="Genomic_DNA"/>
</dbReference>
<keyword evidence="8 14" id="KW-0479">Metal-binding</keyword>
<dbReference type="InterPro" id="IPR038502">
    <property type="entry name" value="M1_LTA-4_hydro/amino_C_sf"/>
</dbReference>
<keyword evidence="7" id="KW-0645">Protease</keyword>
<keyword evidence="10 14" id="KW-0862">Zinc</keyword>
<dbReference type="CDD" id="cd09599">
    <property type="entry name" value="M1_LTA4H"/>
    <property type="match status" value="1"/>
</dbReference>
<comment type="catalytic activity">
    <reaction evidence="1">
        <text>Release of an N-terminal amino acid, Xaa-|-Yaa- from a peptide, amide or arylamide. Xaa is preferably Ala, but may be most amino acids including Pro (slow action). When a terminal hydrophobic residue is followed by a prolyl residue, the two may be released as an intact Xaa-Pro dipeptide.</text>
        <dbReference type="EC" id="3.4.11.2"/>
    </reaction>
</comment>
<evidence type="ECO:0000256" key="1">
    <source>
        <dbReference type="ARBA" id="ARBA00000098"/>
    </source>
</evidence>
<accession>R9GRE3</accession>
<dbReference type="SMART" id="SM01263">
    <property type="entry name" value="Leuk-A4-hydro_C"/>
    <property type="match status" value="1"/>
</dbReference>
<dbReference type="Gene3D" id="3.30.2010.30">
    <property type="match status" value="1"/>
</dbReference>
<feature type="binding site" evidence="13">
    <location>
        <begin position="279"/>
        <end position="284"/>
    </location>
    <ligand>
        <name>a peptide</name>
        <dbReference type="ChEBI" id="CHEBI:60466"/>
    </ligand>
</feature>
<proteinExistence type="inferred from homology"/>
<dbReference type="PANTHER" id="PTHR45726">
    <property type="entry name" value="LEUKOTRIENE A-4 HYDROLASE"/>
    <property type="match status" value="1"/>
</dbReference>
<keyword evidence="11" id="KW-0482">Metalloprotease</keyword>